<dbReference type="Proteomes" id="UP001152646">
    <property type="component" value="Unassembled WGS sequence"/>
</dbReference>
<accession>A0A9W4ID79</accession>
<evidence type="ECO:0000313" key="5">
    <source>
        <dbReference type="Proteomes" id="UP001152646"/>
    </source>
</evidence>
<dbReference type="GO" id="GO:0016791">
    <property type="term" value="F:phosphatase activity"/>
    <property type="evidence" value="ECO:0007669"/>
    <property type="project" value="TreeGrafter"/>
</dbReference>
<proteinExistence type="inferred from homology"/>
<keyword evidence="2" id="KW-1133">Transmembrane helix</keyword>
<evidence type="ECO:0000256" key="2">
    <source>
        <dbReference type="SAM" id="Phobius"/>
    </source>
</evidence>
<sequence>MSVYGLYIALLALQGLVFVSAQESYTSEKVWGVYAFTVNGDSKPSVISSSRPLTDYGANELVTAASAFRSRYISKSGISETGIQGISPIILDSNDVNVLSTTDQNVIGSAQAFMQGLYPPLGAMNVSSPQKVNGSFEQAPLNGYQYPRIITLGDSDPQSIMVEGQAMCNMYQASESVYQSSSEAEKMARDTDAFYRMIWSQGMSGVYDESFATYTNAVPISEYLDYELLHNESFMQSMTDAQIIRARWLADQYLWNTNSQQSSSSGSMIRSISPIAGKTLASSIMQAFDLNIQQKGTRQKMTLMFGGDEPTVALSSLIGLASDRQPSFFSRLVRGGSFVFELYSLEEDGDLYPSYPQTNNLHIRFLLHNGTDSTTAFEPYSLFGHSPSQASIPYSEFRSELETFAVSSIQEWCVQCNAESVFCTGALGEGHSTPKKKKGMAPAVAGVIGAVVTLAVVSITAAIGSFLCGACQIKSRKGSARSSLGGFKGPGKLASDTDVSFRNPIWGTSKPDTVHPSDGIQAGVVVQGHERLGSWEMGQGRKETETIQSDGVRASPFGDEHEDWRIHSGLQPVKIRESV</sequence>
<gene>
    <name evidence="4" type="ORF">PSALAMII_LOCUS1406</name>
</gene>
<feature type="signal peptide" evidence="3">
    <location>
        <begin position="1"/>
        <end position="21"/>
    </location>
</feature>
<reference evidence="4" key="1">
    <citation type="submission" date="2021-07" db="EMBL/GenBank/DDBJ databases">
        <authorList>
            <person name="Branca A.L. A."/>
        </authorList>
    </citation>
    <scope>NUCLEOTIDE SEQUENCE</scope>
</reference>
<keyword evidence="2" id="KW-0472">Membrane</keyword>
<dbReference type="PANTHER" id="PTHR11567:SF127">
    <property type="entry name" value="HISTIDINE ACID PHOSPHATASE"/>
    <property type="match status" value="1"/>
</dbReference>
<dbReference type="OrthoDB" id="258392at2759"/>
<dbReference type="InterPro" id="IPR050645">
    <property type="entry name" value="Histidine_acid_phosphatase"/>
</dbReference>
<comment type="caution">
    <text evidence="4">The sequence shown here is derived from an EMBL/GenBank/DDBJ whole genome shotgun (WGS) entry which is preliminary data.</text>
</comment>
<dbReference type="AlphaFoldDB" id="A0A9W4ID79"/>
<dbReference type="InterPro" id="IPR000560">
    <property type="entry name" value="His_Pase_clade-2"/>
</dbReference>
<dbReference type="InterPro" id="IPR029033">
    <property type="entry name" value="His_PPase_superfam"/>
</dbReference>
<evidence type="ECO:0008006" key="6">
    <source>
        <dbReference type="Google" id="ProtNLM"/>
    </source>
</evidence>
<dbReference type="Gene3D" id="3.40.50.1240">
    <property type="entry name" value="Phosphoglycerate mutase-like"/>
    <property type="match status" value="1"/>
</dbReference>
<dbReference type="EMBL" id="CAJVPA010000055">
    <property type="protein sequence ID" value="CAG8278807.1"/>
    <property type="molecule type" value="Genomic_DNA"/>
</dbReference>
<evidence type="ECO:0000256" key="1">
    <source>
        <dbReference type="ARBA" id="ARBA00005375"/>
    </source>
</evidence>
<evidence type="ECO:0000313" key="4">
    <source>
        <dbReference type="EMBL" id="CAG8278807.1"/>
    </source>
</evidence>
<comment type="similarity">
    <text evidence="1">Belongs to the histidine acid phosphatase family.</text>
</comment>
<dbReference type="SUPFAM" id="SSF53254">
    <property type="entry name" value="Phosphoglycerate mutase-like"/>
    <property type="match status" value="1"/>
</dbReference>
<feature type="transmembrane region" description="Helical" evidence="2">
    <location>
        <begin position="443"/>
        <end position="471"/>
    </location>
</feature>
<dbReference type="Pfam" id="PF00328">
    <property type="entry name" value="His_Phos_2"/>
    <property type="match status" value="1"/>
</dbReference>
<keyword evidence="2" id="KW-0812">Transmembrane</keyword>
<protein>
    <recommendedName>
        <fullName evidence="6">Histidine phosphatase superfamily, clade-2</fullName>
    </recommendedName>
</protein>
<name>A0A9W4ID79_9EURO</name>
<feature type="chain" id="PRO_5040885833" description="Histidine phosphatase superfamily, clade-2" evidence="3">
    <location>
        <begin position="22"/>
        <end position="579"/>
    </location>
</feature>
<evidence type="ECO:0000256" key="3">
    <source>
        <dbReference type="SAM" id="SignalP"/>
    </source>
</evidence>
<keyword evidence="3" id="KW-0732">Signal</keyword>
<dbReference type="PANTHER" id="PTHR11567">
    <property type="entry name" value="ACID PHOSPHATASE-RELATED"/>
    <property type="match status" value="1"/>
</dbReference>
<organism evidence="4 5">
    <name type="scientific">Penicillium salamii</name>
    <dbReference type="NCBI Taxonomy" id="1612424"/>
    <lineage>
        <taxon>Eukaryota</taxon>
        <taxon>Fungi</taxon>
        <taxon>Dikarya</taxon>
        <taxon>Ascomycota</taxon>
        <taxon>Pezizomycotina</taxon>
        <taxon>Eurotiomycetes</taxon>
        <taxon>Eurotiomycetidae</taxon>
        <taxon>Eurotiales</taxon>
        <taxon>Aspergillaceae</taxon>
        <taxon>Penicillium</taxon>
    </lineage>
</organism>